<name>A0ABY0CX94_9DELT</name>
<dbReference type="PANTHER" id="PTHR47505">
    <property type="entry name" value="DNA UTILIZATION PROTEIN YHGH"/>
    <property type="match status" value="1"/>
</dbReference>
<protein>
    <submittedName>
        <fullName evidence="3">ComF family protein</fullName>
    </submittedName>
</protein>
<evidence type="ECO:0000256" key="1">
    <source>
        <dbReference type="ARBA" id="ARBA00008007"/>
    </source>
</evidence>
<organism evidence="3 4">
    <name type="scientific">Lujinxingia sediminis</name>
    <dbReference type="NCBI Taxonomy" id="2480984"/>
    <lineage>
        <taxon>Bacteria</taxon>
        <taxon>Deltaproteobacteria</taxon>
        <taxon>Bradymonadales</taxon>
        <taxon>Lujinxingiaceae</taxon>
        <taxon>Lujinxingia</taxon>
    </lineage>
</organism>
<proteinExistence type="inferred from homology"/>
<feature type="domain" description="Phosphoribosyltransferase" evidence="2">
    <location>
        <begin position="221"/>
        <end position="257"/>
    </location>
</feature>
<evidence type="ECO:0000313" key="3">
    <source>
        <dbReference type="EMBL" id="RVU48250.1"/>
    </source>
</evidence>
<dbReference type="Proteomes" id="UP000282926">
    <property type="component" value="Unassembled WGS sequence"/>
</dbReference>
<comment type="similarity">
    <text evidence="1">Belongs to the ComF/GntX family.</text>
</comment>
<dbReference type="PANTHER" id="PTHR47505:SF1">
    <property type="entry name" value="DNA UTILIZATION PROTEIN YHGH"/>
    <property type="match status" value="1"/>
</dbReference>
<dbReference type="EMBL" id="SADD01000001">
    <property type="protein sequence ID" value="RVU48250.1"/>
    <property type="molecule type" value="Genomic_DNA"/>
</dbReference>
<comment type="caution">
    <text evidence="3">The sequence shown here is derived from an EMBL/GenBank/DDBJ whole genome shotgun (WGS) entry which is preliminary data.</text>
</comment>
<keyword evidence="4" id="KW-1185">Reference proteome</keyword>
<dbReference type="CDD" id="cd06223">
    <property type="entry name" value="PRTases_typeI"/>
    <property type="match status" value="1"/>
</dbReference>
<dbReference type="Pfam" id="PF00156">
    <property type="entry name" value="Pribosyltran"/>
    <property type="match status" value="1"/>
</dbReference>
<sequence length="262" mass="28526">MHTLGPPPETTVPHRLVHLLQHAVDRLLPPGCAACEEPALFERAFCAICEEDSYLLPYSVCPGCALPLPLSRSPYASLPSLAGCLGCARRPHSPITRTTAIWEYEGAVSEALRRIKYSGDLVAAQSLLNVSAALIAPTLRALPPSLIIPVPARRENLRQRGFHLPSLLARCWAKGTHHQPALFALYKTRQTRAQASLGLIERSTNLRDAFKARLTPRPRTSVLLVDDVLTTGATLDAAANALREVGVEKIHALVLARSLPRQ</sequence>
<dbReference type="Gene3D" id="3.40.50.2020">
    <property type="match status" value="1"/>
</dbReference>
<reference evidence="3 4" key="1">
    <citation type="submission" date="2019-01" db="EMBL/GenBank/DDBJ databases">
        <title>Lujinxingia litoralis gen. nov., sp. nov. and Lujinxingia sediminis gen. nov., sp. nov., new members in the order Bradymonadales, isolated from coastal sediment.</title>
        <authorList>
            <person name="Li C.-M."/>
        </authorList>
    </citation>
    <scope>NUCLEOTIDE SEQUENCE [LARGE SCALE GENOMIC DNA]</scope>
    <source>
        <strain evidence="3 4">SEH01</strain>
    </source>
</reference>
<dbReference type="InterPro" id="IPR000836">
    <property type="entry name" value="PRTase_dom"/>
</dbReference>
<dbReference type="InterPro" id="IPR029057">
    <property type="entry name" value="PRTase-like"/>
</dbReference>
<evidence type="ECO:0000259" key="2">
    <source>
        <dbReference type="Pfam" id="PF00156"/>
    </source>
</evidence>
<dbReference type="SUPFAM" id="SSF53271">
    <property type="entry name" value="PRTase-like"/>
    <property type="match status" value="1"/>
</dbReference>
<accession>A0ABY0CX94</accession>
<gene>
    <name evidence="3" type="ORF">EA187_02100</name>
</gene>
<dbReference type="InterPro" id="IPR051910">
    <property type="entry name" value="ComF/GntX_DNA_util-trans"/>
</dbReference>
<evidence type="ECO:0000313" key="4">
    <source>
        <dbReference type="Proteomes" id="UP000282926"/>
    </source>
</evidence>